<feature type="domain" description="HTH LytTR-type" evidence="1">
    <location>
        <begin position="110"/>
        <end position="214"/>
    </location>
</feature>
<dbReference type="GO" id="GO:0003677">
    <property type="term" value="F:DNA binding"/>
    <property type="evidence" value="ECO:0007669"/>
    <property type="project" value="InterPro"/>
</dbReference>
<dbReference type="Proteomes" id="UP000035350">
    <property type="component" value="Unassembled WGS sequence"/>
</dbReference>
<accession>A0A0G8BZL4</accession>
<sequence>MEDKTLGILLDVVGELFSDEISIAVSNTKEYIYYRPSKRIDLKISAGDPIKEGTIAHKAMVTKQKASEFINRDVFGIPYHGMAVPFSNNGKIEGCVTAIYPALTDGKSVVTLKTTDGWVPVPFAKVMYLEAKDKKTYVNSEELTGTHRYSLQEFEYLLPKDSFIRCHRSFIVNVNHIKAIYPDTHSTFLLSMDNGERVPVSQSYASYFRKLLGF</sequence>
<dbReference type="PANTHER" id="PTHR37299:SF4">
    <property type="entry name" value="TRANSCRIPTIONAL REGULATOR"/>
    <property type="match status" value="1"/>
</dbReference>
<evidence type="ECO:0000259" key="1">
    <source>
        <dbReference type="PROSITE" id="PS50930"/>
    </source>
</evidence>
<dbReference type="Gene3D" id="2.20.25.10">
    <property type="match status" value="1"/>
</dbReference>
<comment type="caution">
    <text evidence="2">The sequence shown here is derived from an EMBL/GenBank/DDBJ whole genome shotgun (WGS) entry which is preliminary data.</text>
</comment>
<dbReference type="PATRIC" id="fig|1396.433.peg.4267"/>
<evidence type="ECO:0000313" key="3">
    <source>
        <dbReference type="Proteomes" id="UP000035350"/>
    </source>
</evidence>
<reference evidence="3" key="2">
    <citation type="submission" date="2015-04" db="EMBL/GenBank/DDBJ databases">
        <title>Draft Genome Sequences of Eight Spore-Forming Food Isolates of Bacillus cereus Genome sequencing.</title>
        <authorList>
            <person name="Krawcyk A.O."/>
            <person name="de Jong A."/>
            <person name="Eijlander R.T."/>
            <person name="Berendsen E.M."/>
            <person name="Holsappel S."/>
            <person name="Wells-Bennik M."/>
            <person name="Kuipers O.P."/>
        </authorList>
    </citation>
    <scope>NUCLEOTIDE SEQUENCE [LARGE SCALE GENOMIC DNA]</scope>
    <source>
        <strain evidence="3">B4147</strain>
    </source>
</reference>
<dbReference type="InterPro" id="IPR012072">
    <property type="entry name" value="Sigtransdc_LytTR"/>
</dbReference>
<dbReference type="InterPro" id="IPR046947">
    <property type="entry name" value="LytR-like"/>
</dbReference>
<organism evidence="2 3">
    <name type="scientific">Bacillus wiedmannii</name>
    <dbReference type="NCBI Taxonomy" id="1890302"/>
    <lineage>
        <taxon>Bacteria</taxon>
        <taxon>Bacillati</taxon>
        <taxon>Bacillota</taxon>
        <taxon>Bacilli</taxon>
        <taxon>Bacillales</taxon>
        <taxon>Bacillaceae</taxon>
        <taxon>Bacillus</taxon>
        <taxon>Bacillus cereus group</taxon>
    </lineage>
</organism>
<dbReference type="Gene3D" id="2.40.50.40">
    <property type="match status" value="1"/>
</dbReference>
<dbReference type="SMART" id="SM00850">
    <property type="entry name" value="LytTR"/>
    <property type="match status" value="1"/>
</dbReference>
<dbReference type="RefSeq" id="WP_046959086.1">
    <property type="nucleotide sequence ID" value="NZ_LCYN01000031.1"/>
</dbReference>
<protein>
    <recommendedName>
        <fullName evidence="1">HTH LytTR-type domain-containing protein</fullName>
    </recommendedName>
</protein>
<dbReference type="GO" id="GO:0000156">
    <property type="term" value="F:phosphorelay response regulator activity"/>
    <property type="evidence" value="ECO:0007669"/>
    <property type="project" value="InterPro"/>
</dbReference>
<evidence type="ECO:0000313" key="2">
    <source>
        <dbReference type="EMBL" id="KKZ92316.1"/>
    </source>
</evidence>
<dbReference type="PIRSF" id="PIRSF036613">
    <property type="entry name" value="LytTR"/>
    <property type="match status" value="1"/>
</dbReference>
<dbReference type="EMBL" id="LCYN01000031">
    <property type="protein sequence ID" value="KKZ92316.1"/>
    <property type="molecule type" value="Genomic_DNA"/>
</dbReference>
<dbReference type="PANTHER" id="PTHR37299">
    <property type="entry name" value="TRANSCRIPTIONAL REGULATOR-RELATED"/>
    <property type="match status" value="1"/>
</dbReference>
<dbReference type="Pfam" id="PF04397">
    <property type="entry name" value="LytTR"/>
    <property type="match status" value="1"/>
</dbReference>
<reference evidence="2 3" key="1">
    <citation type="journal article" date="2015" name="Genome Announc.">
        <title>Next-Generation Whole-Genome Sequencing of Eight Strains of Bacillus cereus, Isolated from Food.</title>
        <authorList>
            <person name="Krawczyk A.O."/>
            <person name="de Jong A."/>
            <person name="Eijlander R.T."/>
            <person name="Berendsen E.M."/>
            <person name="Holsappel S."/>
            <person name="Wells-Bennik M.H."/>
            <person name="Kuipers O.P."/>
        </authorList>
    </citation>
    <scope>NUCLEOTIDE SEQUENCE [LARGE SCALE GENOMIC DNA]</scope>
    <source>
        <strain evidence="2 3">B4147</strain>
    </source>
</reference>
<gene>
    <name evidence="2" type="ORF">B4147_1552</name>
</gene>
<proteinExistence type="predicted"/>
<dbReference type="AlphaFoldDB" id="A0A0G8BZL4"/>
<name>A0A0G8BZL4_9BACI</name>
<dbReference type="InterPro" id="IPR007492">
    <property type="entry name" value="LytTR_DNA-bd_dom"/>
</dbReference>
<dbReference type="PROSITE" id="PS50930">
    <property type="entry name" value="HTH_LYTTR"/>
    <property type="match status" value="1"/>
</dbReference>